<keyword evidence="2" id="KW-1185">Reference proteome</keyword>
<dbReference type="RefSeq" id="WP_170871448.1">
    <property type="nucleotide sequence ID" value="NZ_MLBF01000006.1"/>
</dbReference>
<dbReference type="Proteomes" id="UP000186102">
    <property type="component" value="Unassembled WGS sequence"/>
</dbReference>
<gene>
    <name evidence="1" type="ORF">DSOL_1216</name>
</gene>
<dbReference type="EMBL" id="MLBF01000006">
    <property type="protein sequence ID" value="OLN32770.1"/>
    <property type="molecule type" value="Genomic_DNA"/>
</dbReference>
<organism evidence="1 2">
    <name type="scientific">Desulfosporosinus metallidurans</name>
    <dbReference type="NCBI Taxonomy" id="1888891"/>
    <lineage>
        <taxon>Bacteria</taxon>
        <taxon>Bacillati</taxon>
        <taxon>Bacillota</taxon>
        <taxon>Clostridia</taxon>
        <taxon>Eubacteriales</taxon>
        <taxon>Desulfitobacteriaceae</taxon>
        <taxon>Desulfosporosinus</taxon>
    </lineage>
</organism>
<evidence type="ECO:0000313" key="2">
    <source>
        <dbReference type="Proteomes" id="UP000186102"/>
    </source>
</evidence>
<comment type="caution">
    <text evidence="1">The sequence shown here is derived from an EMBL/GenBank/DDBJ whole genome shotgun (WGS) entry which is preliminary data.</text>
</comment>
<evidence type="ECO:0000313" key="1">
    <source>
        <dbReference type="EMBL" id="OLN32770.1"/>
    </source>
</evidence>
<dbReference type="STRING" id="1888891.DSOL_1216"/>
<dbReference type="AlphaFoldDB" id="A0A1Q8R054"/>
<accession>A0A1Q8R054</accession>
<proteinExistence type="predicted"/>
<reference evidence="1 2" key="1">
    <citation type="submission" date="2016-09" db="EMBL/GenBank/DDBJ databases">
        <title>Complete genome of Desulfosporosinus sp. OL.</title>
        <authorList>
            <person name="Mardanov A."/>
            <person name="Beletsky A."/>
            <person name="Panova A."/>
            <person name="Karnachuk O."/>
            <person name="Ravin N."/>
        </authorList>
    </citation>
    <scope>NUCLEOTIDE SEQUENCE [LARGE SCALE GENOMIC DNA]</scope>
    <source>
        <strain evidence="1 2">OL</strain>
    </source>
</reference>
<name>A0A1Q8R054_9FIRM</name>
<sequence>MFMGSLMIISGCFLYWLLKPPVPHNSVLEEEIAVPRDPSLNVEGVAGCLISQPYSR</sequence>
<protein>
    <submittedName>
        <fullName evidence="1">Uncharacterized protein</fullName>
    </submittedName>
</protein>